<name>A0A3P7P7V8_DIBLA</name>
<keyword evidence="5 9" id="KW-1133">Transmembrane helix</keyword>
<evidence type="ECO:0008006" key="12">
    <source>
        <dbReference type="Google" id="ProtNLM"/>
    </source>
</evidence>
<comment type="similarity">
    <text evidence="2 7">Belongs to the MIP/aquaporin (TC 1.A.8) family.</text>
</comment>
<dbReference type="Proteomes" id="UP000281553">
    <property type="component" value="Unassembled WGS sequence"/>
</dbReference>
<keyword evidence="6 9" id="KW-0472">Membrane</keyword>
<dbReference type="GO" id="GO:0005886">
    <property type="term" value="C:plasma membrane"/>
    <property type="evidence" value="ECO:0007669"/>
    <property type="project" value="TreeGrafter"/>
</dbReference>
<feature type="transmembrane region" description="Helical" evidence="9">
    <location>
        <begin position="147"/>
        <end position="168"/>
    </location>
</feature>
<feature type="transmembrane region" description="Helical" evidence="9">
    <location>
        <begin position="95"/>
        <end position="118"/>
    </location>
</feature>
<dbReference type="InterPro" id="IPR000425">
    <property type="entry name" value="MIP"/>
</dbReference>
<feature type="non-terminal residue" evidence="10">
    <location>
        <position position="224"/>
    </location>
</feature>
<feature type="transmembrane region" description="Helical" evidence="9">
    <location>
        <begin position="65"/>
        <end position="83"/>
    </location>
</feature>
<dbReference type="Pfam" id="PF00230">
    <property type="entry name" value="MIP"/>
    <property type="match status" value="1"/>
</dbReference>
<evidence type="ECO:0000256" key="8">
    <source>
        <dbReference type="SAM" id="MobiDB-lite"/>
    </source>
</evidence>
<dbReference type="EMBL" id="UYRU01065932">
    <property type="protein sequence ID" value="VDN16469.1"/>
    <property type="molecule type" value="Genomic_DNA"/>
</dbReference>
<sequence>MRWALCLPYILLDFFGGYLGAGLVLATYHNKIIDYANNHDGGKFLVNSTGYIFITPTDCNTGFTFEYQLFTTAGIAIGIYAFSEPKLVPLPTYVCFPWLGMLVYLGIDSAGAVGGAPLNPMRDFSPRLMMLSTYWGPEAFRFNYAGFWVPLVAPTIGMVLGAIIYELLIGIHCDREFPDEEDASQNGDVESQGSNETDGGSTGEGEAAGAGEEEEAREEEAPAH</sequence>
<dbReference type="InterPro" id="IPR050363">
    <property type="entry name" value="MIP/Aquaporin"/>
</dbReference>
<evidence type="ECO:0000256" key="9">
    <source>
        <dbReference type="SAM" id="Phobius"/>
    </source>
</evidence>
<keyword evidence="3 7" id="KW-0813">Transport</keyword>
<accession>A0A3P7P7V8</accession>
<protein>
    <recommendedName>
        <fullName evidence="12">Aquaporin</fullName>
    </recommendedName>
</protein>
<evidence type="ECO:0000256" key="4">
    <source>
        <dbReference type="ARBA" id="ARBA00022692"/>
    </source>
</evidence>
<feature type="region of interest" description="Disordered" evidence="8">
    <location>
        <begin position="179"/>
        <end position="224"/>
    </location>
</feature>
<dbReference type="AlphaFoldDB" id="A0A3P7P7V8"/>
<organism evidence="10 11">
    <name type="scientific">Dibothriocephalus latus</name>
    <name type="common">Fish tapeworm</name>
    <name type="synonym">Diphyllobothrium latum</name>
    <dbReference type="NCBI Taxonomy" id="60516"/>
    <lineage>
        <taxon>Eukaryota</taxon>
        <taxon>Metazoa</taxon>
        <taxon>Spiralia</taxon>
        <taxon>Lophotrochozoa</taxon>
        <taxon>Platyhelminthes</taxon>
        <taxon>Cestoda</taxon>
        <taxon>Eucestoda</taxon>
        <taxon>Diphyllobothriidea</taxon>
        <taxon>Diphyllobothriidae</taxon>
        <taxon>Dibothriocephalus</taxon>
    </lineage>
</organism>
<dbReference type="OrthoDB" id="3222at2759"/>
<dbReference type="PRINTS" id="PR00783">
    <property type="entry name" value="MINTRINSICP"/>
</dbReference>
<comment type="subcellular location">
    <subcellularLocation>
        <location evidence="1">Membrane</location>
        <topology evidence="1">Multi-pass membrane protein</topology>
    </subcellularLocation>
</comment>
<dbReference type="SUPFAM" id="SSF81338">
    <property type="entry name" value="Aquaporin-like"/>
    <property type="match status" value="1"/>
</dbReference>
<evidence type="ECO:0000256" key="6">
    <source>
        <dbReference type="ARBA" id="ARBA00023136"/>
    </source>
</evidence>
<evidence type="ECO:0000256" key="1">
    <source>
        <dbReference type="ARBA" id="ARBA00004141"/>
    </source>
</evidence>
<feature type="compositionally biased region" description="Polar residues" evidence="8">
    <location>
        <begin position="184"/>
        <end position="198"/>
    </location>
</feature>
<evidence type="ECO:0000256" key="3">
    <source>
        <dbReference type="ARBA" id="ARBA00022448"/>
    </source>
</evidence>
<evidence type="ECO:0000313" key="10">
    <source>
        <dbReference type="EMBL" id="VDN16469.1"/>
    </source>
</evidence>
<dbReference type="Gene3D" id="1.20.1080.10">
    <property type="entry name" value="Glycerol uptake facilitator protein"/>
    <property type="match status" value="1"/>
</dbReference>
<gene>
    <name evidence="10" type="ORF">DILT_LOCUS12300</name>
</gene>
<evidence type="ECO:0000256" key="7">
    <source>
        <dbReference type="RuleBase" id="RU000477"/>
    </source>
</evidence>
<evidence type="ECO:0000313" key="11">
    <source>
        <dbReference type="Proteomes" id="UP000281553"/>
    </source>
</evidence>
<keyword evidence="4 7" id="KW-0812">Transmembrane</keyword>
<proteinExistence type="inferred from homology"/>
<keyword evidence="11" id="KW-1185">Reference proteome</keyword>
<dbReference type="InterPro" id="IPR023271">
    <property type="entry name" value="Aquaporin-like"/>
</dbReference>
<dbReference type="PANTHER" id="PTHR43829">
    <property type="entry name" value="AQUAPORIN OR AQUAGLYCEROPORIN RELATED"/>
    <property type="match status" value="1"/>
</dbReference>
<dbReference type="PANTHER" id="PTHR43829:SF9">
    <property type="entry name" value="AQUAPORIN-9"/>
    <property type="match status" value="1"/>
</dbReference>
<evidence type="ECO:0000256" key="5">
    <source>
        <dbReference type="ARBA" id="ARBA00022989"/>
    </source>
</evidence>
<dbReference type="GO" id="GO:0015254">
    <property type="term" value="F:glycerol channel activity"/>
    <property type="evidence" value="ECO:0007669"/>
    <property type="project" value="TreeGrafter"/>
</dbReference>
<feature type="transmembrane region" description="Helical" evidence="9">
    <location>
        <begin position="7"/>
        <end position="28"/>
    </location>
</feature>
<evidence type="ECO:0000256" key="2">
    <source>
        <dbReference type="ARBA" id="ARBA00006175"/>
    </source>
</evidence>
<reference evidence="10 11" key="1">
    <citation type="submission" date="2018-11" db="EMBL/GenBank/DDBJ databases">
        <authorList>
            <consortium name="Pathogen Informatics"/>
        </authorList>
    </citation>
    <scope>NUCLEOTIDE SEQUENCE [LARGE SCALE GENOMIC DNA]</scope>
</reference>